<feature type="transmembrane region" description="Helical" evidence="4">
    <location>
        <begin position="290"/>
        <end position="310"/>
    </location>
</feature>
<evidence type="ECO:0000256" key="3">
    <source>
        <dbReference type="ARBA" id="ARBA00023136"/>
    </source>
</evidence>
<accession>A0A1H6HFQ5</accession>
<dbReference type="Gene3D" id="1.20.1250.20">
    <property type="entry name" value="MFS general substrate transporter like domains"/>
    <property type="match status" value="2"/>
</dbReference>
<protein>
    <submittedName>
        <fullName evidence="6">Predicted arabinose efflux permease, MFS family</fullName>
    </submittedName>
</protein>
<dbReference type="AlphaFoldDB" id="A0A1H6HFQ5"/>
<feature type="transmembrane region" description="Helical" evidence="4">
    <location>
        <begin position="80"/>
        <end position="100"/>
    </location>
</feature>
<dbReference type="CDD" id="cd17355">
    <property type="entry name" value="MFS_YcxA_like"/>
    <property type="match status" value="1"/>
</dbReference>
<dbReference type="InterPro" id="IPR036259">
    <property type="entry name" value="MFS_trans_sf"/>
</dbReference>
<dbReference type="GO" id="GO:0022857">
    <property type="term" value="F:transmembrane transporter activity"/>
    <property type="evidence" value="ECO:0007669"/>
    <property type="project" value="InterPro"/>
</dbReference>
<dbReference type="Pfam" id="PF07690">
    <property type="entry name" value="MFS_1"/>
    <property type="match status" value="1"/>
</dbReference>
<feature type="transmembrane region" description="Helical" evidence="4">
    <location>
        <begin position="381"/>
        <end position="399"/>
    </location>
</feature>
<feature type="transmembrane region" description="Helical" evidence="4">
    <location>
        <begin position="12"/>
        <end position="36"/>
    </location>
</feature>
<evidence type="ECO:0000313" key="6">
    <source>
        <dbReference type="EMBL" id="SEH33942.1"/>
    </source>
</evidence>
<dbReference type="PANTHER" id="PTHR11360:SF284">
    <property type="entry name" value="EG:103B4.3 PROTEIN-RELATED"/>
    <property type="match status" value="1"/>
</dbReference>
<feature type="domain" description="Major facilitator superfamily (MFS) profile" evidence="5">
    <location>
        <begin position="15"/>
        <end position="404"/>
    </location>
</feature>
<evidence type="ECO:0000256" key="2">
    <source>
        <dbReference type="ARBA" id="ARBA00022989"/>
    </source>
</evidence>
<dbReference type="PANTHER" id="PTHR11360">
    <property type="entry name" value="MONOCARBOXYLATE TRANSPORTER"/>
    <property type="match status" value="1"/>
</dbReference>
<dbReference type="InterPro" id="IPR050327">
    <property type="entry name" value="Proton-linked_MCT"/>
</dbReference>
<feature type="transmembrane region" description="Helical" evidence="4">
    <location>
        <begin position="348"/>
        <end position="369"/>
    </location>
</feature>
<evidence type="ECO:0000256" key="4">
    <source>
        <dbReference type="SAM" id="Phobius"/>
    </source>
</evidence>
<dbReference type="RefSeq" id="WP_074767070.1">
    <property type="nucleotide sequence ID" value="NZ_FNWO01000005.1"/>
</dbReference>
<dbReference type="OrthoDB" id="146345at2"/>
<feature type="transmembrane region" description="Helical" evidence="4">
    <location>
        <begin position="224"/>
        <end position="246"/>
    </location>
</feature>
<feature type="transmembrane region" description="Helical" evidence="4">
    <location>
        <begin position="106"/>
        <end position="132"/>
    </location>
</feature>
<reference evidence="7" key="1">
    <citation type="submission" date="2016-10" db="EMBL/GenBank/DDBJ databases">
        <authorList>
            <person name="Varghese N."/>
            <person name="Submissions S."/>
        </authorList>
    </citation>
    <scope>NUCLEOTIDE SEQUENCE [LARGE SCALE GENOMIC DNA]</scope>
    <source>
        <strain evidence="7">DSM 13234</strain>
    </source>
</reference>
<feature type="transmembrane region" description="Helical" evidence="4">
    <location>
        <begin position="258"/>
        <end position="278"/>
    </location>
</feature>
<keyword evidence="7" id="KW-1185">Reference proteome</keyword>
<evidence type="ECO:0000256" key="1">
    <source>
        <dbReference type="ARBA" id="ARBA00022692"/>
    </source>
</evidence>
<keyword evidence="2 4" id="KW-1133">Transmembrane helix</keyword>
<feature type="transmembrane region" description="Helical" evidence="4">
    <location>
        <begin position="173"/>
        <end position="193"/>
    </location>
</feature>
<dbReference type="PROSITE" id="PS50850">
    <property type="entry name" value="MFS"/>
    <property type="match status" value="1"/>
</dbReference>
<feature type="transmembrane region" description="Helical" evidence="4">
    <location>
        <begin position="48"/>
        <end position="68"/>
    </location>
</feature>
<proteinExistence type="predicted"/>
<dbReference type="InterPro" id="IPR020846">
    <property type="entry name" value="MFS_dom"/>
</dbReference>
<keyword evidence="1 4" id="KW-0812">Transmembrane</keyword>
<feature type="transmembrane region" description="Helical" evidence="4">
    <location>
        <begin position="144"/>
        <end position="167"/>
    </location>
</feature>
<sequence length="420" mass="42409">MPPDPSASPSFTPAALTIVAAGAAVMAISIGVRATLGVFVLPLSMLHHWPVSTFSLALAVHNLLWGLVQPLVGGLADRHGARPVIVAGSLFYAGGLLLTAGGSDPAAAMLGAGLAVGLGLSAASFPVVLALVGRAVPADRRSLAMGLAIAGGSLGQVILPPLGGVLIEGQGVTVALVALAAITLAMAPLALLLTERRPADAAPLSAPTTDSVYAPLAAAWKSGAYRLVVIGFFACGFQLAFISIHLPGHLSLCGMPPGAGANALALMGLFNVAGCWICGSLGSRYSLPRLLAILYGLRAIAVAGFLAVPLSEASLIGFSALTGFTWLATVPLTSALIAHLFGPRDLGLLFGTAFLSHQLGSFLGVWAGGWAFDLTGSYQSVWAAAGALGLIAAILHAAISDRPVFTPRCRPPEPASNVLH</sequence>
<dbReference type="Proteomes" id="UP000182983">
    <property type="component" value="Unassembled WGS sequence"/>
</dbReference>
<dbReference type="InterPro" id="IPR011701">
    <property type="entry name" value="MFS"/>
</dbReference>
<feature type="transmembrane region" description="Helical" evidence="4">
    <location>
        <begin position="316"/>
        <end position="341"/>
    </location>
</feature>
<keyword evidence="3 4" id="KW-0472">Membrane</keyword>
<dbReference type="SUPFAM" id="SSF103473">
    <property type="entry name" value="MFS general substrate transporter"/>
    <property type="match status" value="1"/>
</dbReference>
<dbReference type="EMBL" id="FNWO01000005">
    <property type="protein sequence ID" value="SEH33942.1"/>
    <property type="molecule type" value="Genomic_DNA"/>
</dbReference>
<evidence type="ECO:0000313" key="7">
    <source>
        <dbReference type="Proteomes" id="UP000182983"/>
    </source>
</evidence>
<gene>
    <name evidence="6" type="ORF">SAMN04244559_01479</name>
</gene>
<name>A0A1H6HFQ5_MAGFU</name>
<organism evidence="6 7">
    <name type="scientific">Magnetospirillum fulvum</name>
    <name type="common">Rhodospirillum fulvum</name>
    <dbReference type="NCBI Taxonomy" id="1082"/>
    <lineage>
        <taxon>Bacteria</taxon>
        <taxon>Pseudomonadati</taxon>
        <taxon>Pseudomonadota</taxon>
        <taxon>Alphaproteobacteria</taxon>
        <taxon>Rhodospirillales</taxon>
        <taxon>Rhodospirillaceae</taxon>
        <taxon>Magnetospirillum</taxon>
    </lineage>
</organism>
<evidence type="ECO:0000259" key="5">
    <source>
        <dbReference type="PROSITE" id="PS50850"/>
    </source>
</evidence>